<accession>A1WU22</accession>
<evidence type="ECO:0000313" key="2">
    <source>
        <dbReference type="EMBL" id="ABM61184.1"/>
    </source>
</evidence>
<evidence type="ECO:0000256" key="1">
    <source>
        <dbReference type="SAM" id="MobiDB-lite"/>
    </source>
</evidence>
<dbReference type="KEGG" id="hha:Hhal_0390"/>
<sequence>MAFELFTVVGLALAALVAAIVIQRRGGRLTPGGDDALTRACHGDQEQADRLEAAEQERAGRRLSRNEARRRAAERLKRDRV</sequence>
<dbReference type="EMBL" id="CP000544">
    <property type="protein sequence ID" value="ABM61184.1"/>
    <property type="molecule type" value="Genomic_DNA"/>
</dbReference>
<organism evidence="2 3">
    <name type="scientific">Halorhodospira halophila (strain DSM 244 / SL1)</name>
    <name type="common">Ectothiorhodospira halophila (strain DSM 244 / SL1)</name>
    <dbReference type="NCBI Taxonomy" id="349124"/>
    <lineage>
        <taxon>Bacteria</taxon>
        <taxon>Pseudomonadati</taxon>
        <taxon>Pseudomonadota</taxon>
        <taxon>Gammaproteobacteria</taxon>
        <taxon>Chromatiales</taxon>
        <taxon>Ectothiorhodospiraceae</taxon>
        <taxon>Halorhodospira</taxon>
    </lineage>
</organism>
<name>A1WU22_HALHL</name>
<dbReference type="Proteomes" id="UP000000647">
    <property type="component" value="Chromosome"/>
</dbReference>
<gene>
    <name evidence="2" type="ordered locus">Hhal_0390</name>
</gene>
<keyword evidence="3" id="KW-1185">Reference proteome</keyword>
<feature type="region of interest" description="Disordered" evidence="1">
    <location>
        <begin position="45"/>
        <end position="69"/>
    </location>
</feature>
<dbReference type="HOGENOM" id="CLU_2569098_0_0_6"/>
<reference evidence="3" key="1">
    <citation type="submission" date="2006-12" db="EMBL/GenBank/DDBJ databases">
        <title>Complete sequence of Halorhodospira halophila SL1.</title>
        <authorList>
            <consortium name="US DOE Joint Genome Institute"/>
            <person name="Copeland A."/>
            <person name="Lucas S."/>
            <person name="Lapidus A."/>
            <person name="Barry K."/>
            <person name="Detter J.C."/>
            <person name="Glavina del Rio T."/>
            <person name="Hammon N."/>
            <person name="Israni S."/>
            <person name="Dalin E."/>
            <person name="Tice H."/>
            <person name="Pitluck S."/>
            <person name="Saunders E."/>
            <person name="Brettin T."/>
            <person name="Bruce D."/>
            <person name="Han C."/>
            <person name="Tapia R."/>
            <person name="Schmutz J."/>
            <person name="Larimer F."/>
            <person name="Land M."/>
            <person name="Hauser L."/>
            <person name="Kyrpides N."/>
            <person name="Mikhailova N."/>
            <person name="Hoff W."/>
            <person name="Richardson P."/>
        </authorList>
    </citation>
    <scope>NUCLEOTIDE SEQUENCE [LARGE SCALE GENOMIC DNA]</scope>
    <source>
        <strain evidence="3">DSM 244 / SL1</strain>
    </source>
</reference>
<dbReference type="RefSeq" id="WP_011813207.1">
    <property type="nucleotide sequence ID" value="NC_008789.1"/>
</dbReference>
<protein>
    <submittedName>
        <fullName evidence="2">Uncharacterized protein</fullName>
    </submittedName>
</protein>
<proteinExistence type="predicted"/>
<dbReference type="STRING" id="349124.Hhal_0390"/>
<dbReference type="AlphaFoldDB" id="A1WU22"/>
<reference evidence="2 3" key="2">
    <citation type="journal article" date="2013" name="Stand. Genomic Sci.">
        <title>Complete genome sequence of Halorhodospira halophila SL1.</title>
        <authorList>
            <person name="Challacombe J.F."/>
            <person name="Majid S."/>
            <person name="Deole R."/>
            <person name="Brettin T.S."/>
            <person name="Bruce D."/>
            <person name="Delano S.F."/>
            <person name="Detter J.C."/>
            <person name="Gleasner C.D."/>
            <person name="Han C.S."/>
            <person name="Misra M."/>
            <person name="Reitenga K.G."/>
            <person name="Mikhailova N."/>
            <person name="Woyke T."/>
            <person name="Pitluck S."/>
            <person name="Nolan M."/>
            <person name="Land M.L."/>
            <person name="Saunders E."/>
            <person name="Tapia R."/>
            <person name="Lapidus A."/>
            <person name="Ivanova N."/>
            <person name="Hoff W.D."/>
        </authorList>
    </citation>
    <scope>NUCLEOTIDE SEQUENCE [LARGE SCALE GENOMIC DNA]</scope>
    <source>
        <strain evidence="3">DSM 244 / SL1</strain>
    </source>
</reference>
<evidence type="ECO:0000313" key="3">
    <source>
        <dbReference type="Proteomes" id="UP000000647"/>
    </source>
</evidence>